<dbReference type="KEGG" id="pprf:DPRO_3886"/>
<keyword evidence="3" id="KW-0808">Transferase</keyword>
<dbReference type="PANTHER" id="PTHR43630:SF2">
    <property type="entry name" value="GLYCOSYLTRANSFERASE"/>
    <property type="match status" value="1"/>
</dbReference>
<evidence type="ECO:0000313" key="4">
    <source>
        <dbReference type="Proteomes" id="UP000219215"/>
    </source>
</evidence>
<evidence type="ECO:0000259" key="2">
    <source>
        <dbReference type="Pfam" id="PF00535"/>
    </source>
</evidence>
<reference evidence="4" key="1">
    <citation type="submission" date="2017-09" db="EMBL/GenBank/DDBJ databases">
        <authorList>
            <person name="Regsiter A."/>
            <person name="William W."/>
        </authorList>
    </citation>
    <scope>NUCLEOTIDE SEQUENCE [LARGE SCALE GENOMIC DNA]</scope>
    <source>
        <strain evidence="4">500-1</strain>
    </source>
</reference>
<dbReference type="Proteomes" id="UP000219215">
    <property type="component" value="Chromosome DPRO"/>
</dbReference>
<dbReference type="RefSeq" id="WP_097013477.1">
    <property type="nucleotide sequence ID" value="NZ_LT907975.1"/>
</dbReference>
<dbReference type="AlphaFoldDB" id="A0A2C8FDS3"/>
<protein>
    <submittedName>
        <fullName evidence="3">Glycosyl transferase family 2</fullName>
    </submittedName>
</protein>
<evidence type="ECO:0000313" key="3">
    <source>
        <dbReference type="EMBL" id="SOB60804.1"/>
    </source>
</evidence>
<dbReference type="CDD" id="cd02511">
    <property type="entry name" value="Beta4Glucosyltransferase"/>
    <property type="match status" value="1"/>
</dbReference>
<organism evidence="3 4">
    <name type="scientific">Pseudodesulfovibrio profundus</name>
    <dbReference type="NCBI Taxonomy" id="57320"/>
    <lineage>
        <taxon>Bacteria</taxon>
        <taxon>Pseudomonadati</taxon>
        <taxon>Thermodesulfobacteriota</taxon>
        <taxon>Desulfovibrionia</taxon>
        <taxon>Desulfovibrionales</taxon>
        <taxon>Desulfovibrionaceae</taxon>
    </lineage>
</organism>
<name>A0A2C8FDS3_9BACT</name>
<dbReference type="InterPro" id="IPR001173">
    <property type="entry name" value="Glyco_trans_2-like"/>
</dbReference>
<feature type="domain" description="Glycosyltransferase 2-like" evidence="2">
    <location>
        <begin position="9"/>
        <end position="148"/>
    </location>
</feature>
<sequence length="251" mass="28880">MRETATGLVLTYNGERILDKCLQSLDFCDEIIVVDSGSTDSTVEIAEKHGARVLVNPWPGPVKQYAFVLPQIKNDWLVCIDQDEYLSDELRDNIIKKLSANEPVSGYYVPRSSFYFDRFMKHSGWYPDYLYRVFRNGQVKITASGPHQHFAPTGKSEKLTGDIMHYTYESFMEHITKINYYAEVGAEDLRAKGRKGGLTRALLHGWMKFIKIYFLKAGLLDGKAGFYNAVAGFFYTFQKYIRVEETKKWGE</sequence>
<dbReference type="PANTHER" id="PTHR43630">
    <property type="entry name" value="POLY-BETA-1,6-N-ACETYL-D-GLUCOSAMINE SYNTHASE"/>
    <property type="match status" value="1"/>
</dbReference>
<evidence type="ECO:0000256" key="1">
    <source>
        <dbReference type="ARBA" id="ARBA00038494"/>
    </source>
</evidence>
<keyword evidence="4" id="KW-1185">Reference proteome</keyword>
<dbReference type="SUPFAM" id="SSF53448">
    <property type="entry name" value="Nucleotide-diphospho-sugar transferases"/>
    <property type="match status" value="1"/>
</dbReference>
<dbReference type="GO" id="GO:0016740">
    <property type="term" value="F:transferase activity"/>
    <property type="evidence" value="ECO:0007669"/>
    <property type="project" value="UniProtKB-KW"/>
</dbReference>
<accession>A0A2C8FDS3</accession>
<comment type="similarity">
    <text evidence="1">Belongs to the glycosyltransferase 2 family. WaaE/KdtX subfamily.</text>
</comment>
<dbReference type="InterPro" id="IPR029044">
    <property type="entry name" value="Nucleotide-diphossugar_trans"/>
</dbReference>
<dbReference type="EMBL" id="LT907975">
    <property type="protein sequence ID" value="SOB60804.1"/>
    <property type="molecule type" value="Genomic_DNA"/>
</dbReference>
<gene>
    <name evidence="3" type="ORF">DPRO_3886</name>
</gene>
<proteinExistence type="inferred from homology"/>
<dbReference type="Pfam" id="PF00535">
    <property type="entry name" value="Glycos_transf_2"/>
    <property type="match status" value="1"/>
</dbReference>
<dbReference type="OrthoDB" id="9815923at2"/>
<dbReference type="Gene3D" id="3.90.550.10">
    <property type="entry name" value="Spore Coat Polysaccharide Biosynthesis Protein SpsA, Chain A"/>
    <property type="match status" value="1"/>
</dbReference>